<evidence type="ECO:0000256" key="3">
    <source>
        <dbReference type="ARBA" id="ARBA00022452"/>
    </source>
</evidence>
<name>A0ABT0BDG0_9SPHN</name>
<dbReference type="RefSeq" id="WP_244019602.1">
    <property type="nucleotide sequence ID" value="NZ_JALHLF010000028.1"/>
</dbReference>
<dbReference type="SUPFAM" id="SSF56935">
    <property type="entry name" value="Porins"/>
    <property type="match status" value="1"/>
</dbReference>
<protein>
    <submittedName>
        <fullName evidence="13">TonB-dependent receptor</fullName>
    </submittedName>
</protein>
<keyword evidence="3 8" id="KW-1134">Transmembrane beta strand</keyword>
<feature type="compositionally biased region" description="Polar residues" evidence="10">
    <location>
        <begin position="61"/>
        <end position="77"/>
    </location>
</feature>
<reference evidence="13" key="1">
    <citation type="submission" date="2022-03" db="EMBL/GenBank/DDBJ databases">
        <title>Identification of a novel bacterium isolated from mangrove sediments.</title>
        <authorList>
            <person name="Pan X."/>
        </authorList>
    </citation>
    <scope>NUCLEOTIDE SEQUENCE</scope>
    <source>
        <strain evidence="13">B1949</strain>
    </source>
</reference>
<evidence type="ECO:0000256" key="7">
    <source>
        <dbReference type="ARBA" id="ARBA00023237"/>
    </source>
</evidence>
<dbReference type="EMBL" id="JALHLF010000028">
    <property type="protein sequence ID" value="MCJ2182883.1"/>
    <property type="molecule type" value="Genomic_DNA"/>
</dbReference>
<feature type="region of interest" description="Disordered" evidence="10">
    <location>
        <begin position="61"/>
        <end position="95"/>
    </location>
</feature>
<dbReference type="InterPro" id="IPR037066">
    <property type="entry name" value="Plug_dom_sf"/>
</dbReference>
<dbReference type="Pfam" id="PF07715">
    <property type="entry name" value="Plug"/>
    <property type="match status" value="1"/>
</dbReference>
<evidence type="ECO:0000256" key="9">
    <source>
        <dbReference type="RuleBase" id="RU003357"/>
    </source>
</evidence>
<dbReference type="Pfam" id="PF00593">
    <property type="entry name" value="TonB_dep_Rec_b-barrel"/>
    <property type="match status" value="1"/>
</dbReference>
<dbReference type="InterPro" id="IPR039426">
    <property type="entry name" value="TonB-dep_rcpt-like"/>
</dbReference>
<evidence type="ECO:0000256" key="5">
    <source>
        <dbReference type="ARBA" id="ARBA00023077"/>
    </source>
</evidence>
<dbReference type="PANTHER" id="PTHR47234:SF2">
    <property type="entry name" value="TONB-DEPENDENT RECEPTOR"/>
    <property type="match status" value="1"/>
</dbReference>
<accession>A0ABT0BDG0</accession>
<evidence type="ECO:0000313" key="14">
    <source>
        <dbReference type="Proteomes" id="UP001162881"/>
    </source>
</evidence>
<gene>
    <name evidence="13" type="ORF">MTR62_09290</name>
</gene>
<dbReference type="Gene3D" id="2.40.170.20">
    <property type="entry name" value="TonB-dependent receptor, beta-barrel domain"/>
    <property type="match status" value="1"/>
</dbReference>
<evidence type="ECO:0000256" key="1">
    <source>
        <dbReference type="ARBA" id="ARBA00004571"/>
    </source>
</evidence>
<feature type="domain" description="TonB-dependent receptor-like beta-barrel" evidence="11">
    <location>
        <begin position="404"/>
        <end position="912"/>
    </location>
</feature>
<keyword evidence="7 8" id="KW-0998">Cell outer membrane</keyword>
<keyword evidence="2 8" id="KW-0813">Transport</keyword>
<evidence type="ECO:0000259" key="12">
    <source>
        <dbReference type="Pfam" id="PF07715"/>
    </source>
</evidence>
<evidence type="ECO:0000313" key="13">
    <source>
        <dbReference type="EMBL" id="MCJ2182883.1"/>
    </source>
</evidence>
<evidence type="ECO:0000256" key="10">
    <source>
        <dbReference type="SAM" id="MobiDB-lite"/>
    </source>
</evidence>
<dbReference type="InterPro" id="IPR000531">
    <property type="entry name" value="Beta-barrel_TonB"/>
</dbReference>
<feature type="domain" description="TonB-dependent receptor plug" evidence="12">
    <location>
        <begin position="114"/>
        <end position="230"/>
    </location>
</feature>
<dbReference type="InterPro" id="IPR012910">
    <property type="entry name" value="Plug_dom"/>
</dbReference>
<evidence type="ECO:0000256" key="8">
    <source>
        <dbReference type="PROSITE-ProRule" id="PRU01360"/>
    </source>
</evidence>
<feature type="region of interest" description="Disordered" evidence="10">
    <location>
        <begin position="1"/>
        <end position="21"/>
    </location>
</feature>
<dbReference type="PROSITE" id="PS52016">
    <property type="entry name" value="TONB_DEPENDENT_REC_3"/>
    <property type="match status" value="1"/>
</dbReference>
<evidence type="ECO:0000259" key="11">
    <source>
        <dbReference type="Pfam" id="PF00593"/>
    </source>
</evidence>
<evidence type="ECO:0000256" key="6">
    <source>
        <dbReference type="ARBA" id="ARBA00023136"/>
    </source>
</evidence>
<keyword evidence="4 8" id="KW-0812">Transmembrane</keyword>
<keyword evidence="5 9" id="KW-0798">TonB box</keyword>
<comment type="subcellular location">
    <subcellularLocation>
        <location evidence="1 8">Cell outer membrane</location>
        <topology evidence="1 8">Multi-pass membrane protein</topology>
    </subcellularLocation>
</comment>
<dbReference type="PANTHER" id="PTHR47234">
    <property type="match status" value="1"/>
</dbReference>
<sequence length="946" mass="100061">MTATPCRVSPASAKGSKRASNGRRYMGEFTLGNPIRTGVKTTTALAPIAFLVMAGPAFAQPISSPESTQNDNRSSQSDTDDSEGGSSKQDVTNDDIVVTGTRIRGLAAPTGSNLVSVSSEQIQATGASDATQLLNQTISQLPTFNTLAVGAGGEVNTVPRLGLRGFGNSAGNASGGTATLILFNGHRVVFTGYGSSDVDPNSIPSDIIQSVQVMPDGGSAAYGSDAVGGVINFVTKKQFDGVEGHVQTGQADHYHSNVATLTAGKSWDSGNILFSVNFSNNNALLNKYRSYTSVDYTRHGGGDYRQTFCPYGSFTVNGTAYAAPDFAALDEQPKCEPNANSSMAPQQRRVNVFSYAEQAITPDLKFNVDAFYSRRESKYYTDVNSLGSQVTIDASNPYFHAVDGETSQTVSFSYANALGPYRISPQDLTSWQVSPGLTWHVDGNWTASANFIWGYSKANIHSRSAISTALITAANVNPYDTSQMSSELIGSLANYENHYVGVNRLKQAQFSLDGSLFALPGGDVKLAVGSELLKQKLETETARGPIGTTTPSYLDSARTVEAVYGELYIPIFGPDNAVPAVQALDIAIAARYDHYSDFGSTFNPRFGINYRPIDDLLIRGNYQTTFTAASLADSGLNANILQVLSVAPGVYKLYVAGTGLNLKPTEGKTFSVGFDWTPKAVEGLRVSTTYWNTRLSNIISQALAAYGGSAFASSTAYALCGVGYAQYSASPNGACTQQQVQTIQDTLGAGQFQGAAGITQVSDLFQNGNTIATLIDARRGNFGREKISGLDFEVAYNTDTSFGTAFAQIGGTYILQKMIAPTATAPYVDYLSGETVNPQGSRFGFTATTGITSGPASVRVNVTYTGGYDIPPGTVGQTSIGSFTLTNLSGSLDLGELGGMQSNILEFGIDNLFDVSPPWNSAQGTSGYPAAGTLGRLFRIGLRTNF</sequence>
<keyword evidence="13" id="KW-0675">Receptor</keyword>
<comment type="similarity">
    <text evidence="8 9">Belongs to the TonB-dependent receptor family.</text>
</comment>
<keyword evidence="14" id="KW-1185">Reference proteome</keyword>
<evidence type="ECO:0000256" key="2">
    <source>
        <dbReference type="ARBA" id="ARBA00022448"/>
    </source>
</evidence>
<keyword evidence="6 8" id="KW-0472">Membrane</keyword>
<organism evidence="13 14">
    <name type="scientific">Novosphingobium organovorum</name>
    <dbReference type="NCBI Taxonomy" id="2930092"/>
    <lineage>
        <taxon>Bacteria</taxon>
        <taxon>Pseudomonadati</taxon>
        <taxon>Pseudomonadota</taxon>
        <taxon>Alphaproteobacteria</taxon>
        <taxon>Sphingomonadales</taxon>
        <taxon>Sphingomonadaceae</taxon>
        <taxon>Novosphingobium</taxon>
    </lineage>
</organism>
<proteinExistence type="inferred from homology"/>
<comment type="caution">
    <text evidence="13">The sequence shown here is derived from an EMBL/GenBank/DDBJ whole genome shotgun (WGS) entry which is preliminary data.</text>
</comment>
<dbReference type="Proteomes" id="UP001162881">
    <property type="component" value="Unassembled WGS sequence"/>
</dbReference>
<dbReference type="Gene3D" id="2.170.130.10">
    <property type="entry name" value="TonB-dependent receptor, plug domain"/>
    <property type="match status" value="1"/>
</dbReference>
<dbReference type="InterPro" id="IPR036942">
    <property type="entry name" value="Beta-barrel_TonB_sf"/>
</dbReference>
<evidence type="ECO:0000256" key="4">
    <source>
        <dbReference type="ARBA" id="ARBA00022692"/>
    </source>
</evidence>